<accession>A0A429ZNW0</accession>
<gene>
    <name evidence="1" type="ORF">CBF36_03835</name>
</gene>
<protein>
    <submittedName>
        <fullName evidence="1">Uncharacterized protein</fullName>
    </submittedName>
</protein>
<reference evidence="1 2" key="1">
    <citation type="submission" date="2017-05" db="EMBL/GenBank/DDBJ databases">
        <title>Vagococcus spp. assemblies.</title>
        <authorList>
            <person name="Gulvik C.A."/>
        </authorList>
    </citation>
    <scope>NUCLEOTIDE SEQUENCE [LARGE SCALE GENOMIC DNA]</scope>
    <source>
        <strain evidence="1 2">SS1994</strain>
    </source>
</reference>
<keyword evidence="2" id="KW-1185">Reference proteome</keyword>
<dbReference type="Proteomes" id="UP000288490">
    <property type="component" value="Unassembled WGS sequence"/>
</dbReference>
<evidence type="ECO:0000313" key="1">
    <source>
        <dbReference type="EMBL" id="RST95375.1"/>
    </source>
</evidence>
<name>A0A429ZNW0_9ENTE</name>
<evidence type="ECO:0000313" key="2">
    <source>
        <dbReference type="Proteomes" id="UP000288490"/>
    </source>
</evidence>
<dbReference type="AlphaFoldDB" id="A0A429ZNW0"/>
<dbReference type="EMBL" id="NGJT01000004">
    <property type="protein sequence ID" value="RST95375.1"/>
    <property type="molecule type" value="Genomic_DNA"/>
</dbReference>
<organism evidence="1 2">
    <name type="scientific">Vagococcus bubulae</name>
    <dbReference type="NCBI Taxonomy" id="1977868"/>
    <lineage>
        <taxon>Bacteria</taxon>
        <taxon>Bacillati</taxon>
        <taxon>Bacillota</taxon>
        <taxon>Bacilli</taxon>
        <taxon>Lactobacillales</taxon>
        <taxon>Enterococcaceae</taxon>
        <taxon>Vagococcus</taxon>
    </lineage>
</organism>
<comment type="caution">
    <text evidence="1">The sequence shown here is derived from an EMBL/GenBank/DDBJ whole genome shotgun (WGS) entry which is preliminary data.</text>
</comment>
<proteinExistence type="predicted"/>
<sequence length="180" mass="20569">MLKLQKLKNKIKQIGTVLLMRLSFFIYQFRGVYMIKVNHVESYITDNVLHSKQWDMSSEDVKTKAVNNSIAKLKQILKPEIEQGYELEIEDVALQAVWMLKVDDSFQRAEMGATYIAVDGIMLMFSGKDNTLSPDIANKFGISLFNGVRRKAGSYRIAHSTNYRIPVSDSQKLASQRVND</sequence>